<sequence>MNIDELKNIVFENGIVGAGGAGFPTHAKLTTGIDTIILNGAECEPLLRVDRQLLAIYTDEILMTLSFVVDTLGARSGIVAIKSAYKAAIDSVKNLIGNYKNLELKVLPDVYPAGDEVVLIYETTGRIVPEGSIPISVGTIVMNVETVLNVYNAIYLKHPVTEKYVTVTGNVKCPSTFKVKVGTSVAELIEKAGGCLEEDYEVIMGGPMTGKIVDRKAPITKTTKAIIVLPKDHPVITKRKTNISIELKRAMSVCSQCQMCTDLCPRNLLGHSIKPHKVMNAVANSIVDDVAAYTMTMLCSECGLCEMYSCHQSLSPRKIISQIKTKLRQNGVKNPHNKRPERANVMRDERLVPMERLISRLSLKKYDVDAPMNFDTIVPSHHVVMQLSQHVGAKAIPVVKVGDIVKEGDLIGDVPDNKLGAKLHASVDGIIIDVTDDRIVIKPRGDFNGQSNRIS</sequence>
<dbReference type="EMBL" id="CP002739">
    <property type="protein sequence ID" value="AEF18097.1"/>
    <property type="molecule type" value="Genomic_DNA"/>
</dbReference>
<dbReference type="SUPFAM" id="SSF51230">
    <property type="entry name" value="Single hybrid motif"/>
    <property type="match status" value="1"/>
</dbReference>
<dbReference type="GO" id="GO:0046872">
    <property type="term" value="F:metal ion binding"/>
    <property type="evidence" value="ECO:0007669"/>
    <property type="project" value="UniProtKB-KW"/>
</dbReference>
<organism evidence="11 12">
    <name type="scientific">Thermoanaerobacterium xylanolyticum (strain ATCC 49914 / DSM 7097 / LX-11)</name>
    <dbReference type="NCBI Taxonomy" id="858215"/>
    <lineage>
        <taxon>Bacteria</taxon>
        <taxon>Bacillati</taxon>
        <taxon>Bacillota</taxon>
        <taxon>Clostridia</taxon>
        <taxon>Thermoanaerobacterales</taxon>
        <taxon>Thermoanaerobacteraceae</taxon>
        <taxon>Thermoanaerobacterium</taxon>
    </lineage>
</organism>
<dbReference type="PROSITE" id="PS00198">
    <property type="entry name" value="4FE4S_FER_1"/>
    <property type="match status" value="1"/>
</dbReference>
<keyword evidence="1" id="KW-0813">Transport</keyword>
<keyword evidence="7" id="KW-0411">Iron-sulfur</keyword>
<dbReference type="Gene3D" id="3.10.20.600">
    <property type="match status" value="1"/>
</dbReference>
<proteinExistence type="predicted"/>
<evidence type="ECO:0000256" key="4">
    <source>
        <dbReference type="ARBA" id="ARBA00022737"/>
    </source>
</evidence>
<dbReference type="InterPro" id="IPR017054">
    <property type="entry name" value="PduS"/>
</dbReference>
<reference evidence="11" key="1">
    <citation type="submission" date="2011-05" db="EMBL/GenBank/DDBJ databases">
        <title>Complete sequence of Thermoanaerobacterium xylanolyticum LX-11.</title>
        <authorList>
            <consortium name="US DOE Joint Genome Institute"/>
            <person name="Lucas S."/>
            <person name="Han J."/>
            <person name="Lapidus A."/>
            <person name="Cheng J.-F."/>
            <person name="Goodwin L."/>
            <person name="Pitluck S."/>
            <person name="Peters L."/>
            <person name="Mikhailova N."/>
            <person name="Lu M."/>
            <person name="Han C."/>
            <person name="Tapia R."/>
            <person name="Land M."/>
            <person name="Hauser L."/>
            <person name="Kyrpides N."/>
            <person name="Ivanova N."/>
            <person name="Pagani I."/>
            <person name="Hemme C."/>
            <person name="Woyke T."/>
        </authorList>
    </citation>
    <scope>NUCLEOTIDE SEQUENCE</scope>
    <source>
        <strain evidence="11">LX-11</strain>
    </source>
</reference>
<evidence type="ECO:0000259" key="10">
    <source>
        <dbReference type="Pfam" id="PF13375"/>
    </source>
</evidence>
<dbReference type="InterPro" id="IPR017900">
    <property type="entry name" value="4Fe4S_Fe_S_CS"/>
</dbReference>
<evidence type="ECO:0000256" key="1">
    <source>
        <dbReference type="ARBA" id="ARBA00022448"/>
    </source>
</evidence>
<feature type="domain" description="Soluble ligand binding" evidence="9">
    <location>
        <begin position="164"/>
        <end position="210"/>
    </location>
</feature>
<dbReference type="Gene3D" id="3.40.50.11540">
    <property type="entry name" value="NADH-ubiquinone oxidoreductase 51kDa subunit"/>
    <property type="match status" value="1"/>
</dbReference>
<dbReference type="PANTHER" id="PTHR43034">
    <property type="entry name" value="ION-TRANSLOCATING OXIDOREDUCTASE COMPLEX SUBUNIT C"/>
    <property type="match status" value="1"/>
</dbReference>
<dbReference type="Pfam" id="PF13534">
    <property type="entry name" value="Fer4_17"/>
    <property type="match status" value="1"/>
</dbReference>
<keyword evidence="6" id="KW-0408">Iron</keyword>
<evidence type="ECO:0000313" key="11">
    <source>
        <dbReference type="EMBL" id="AEF18097.1"/>
    </source>
</evidence>
<dbReference type="PANTHER" id="PTHR43034:SF2">
    <property type="entry name" value="ION-TRANSLOCATING OXIDOREDUCTASE COMPLEX SUBUNIT C"/>
    <property type="match status" value="1"/>
</dbReference>
<dbReference type="SUPFAM" id="SSF46548">
    <property type="entry name" value="alpha-helical ferredoxin"/>
    <property type="match status" value="1"/>
</dbReference>
<evidence type="ECO:0000256" key="3">
    <source>
        <dbReference type="ARBA" id="ARBA00022723"/>
    </source>
</evidence>
<evidence type="ECO:0000259" key="8">
    <source>
        <dbReference type="Pfam" id="PF01512"/>
    </source>
</evidence>
<dbReference type="InterPro" id="IPR011053">
    <property type="entry name" value="Single_hybrid_motif"/>
</dbReference>
<feature type="domain" description="RnfC Barrel sandwich hybrid" evidence="10">
    <location>
        <begin position="377"/>
        <end position="437"/>
    </location>
</feature>
<dbReference type="Pfam" id="PF10531">
    <property type="entry name" value="SLBB"/>
    <property type="match status" value="1"/>
</dbReference>
<protein>
    <submittedName>
        <fullName evidence="11">Respiratory-chain NADH dehydrogenase domain 51 kDa subunit</fullName>
    </submittedName>
</protein>
<dbReference type="InterPro" id="IPR011538">
    <property type="entry name" value="Nuo51_FMN-bd"/>
</dbReference>
<keyword evidence="4" id="KW-0677">Repeat</keyword>
<dbReference type="GO" id="GO:0009055">
    <property type="term" value="F:electron transfer activity"/>
    <property type="evidence" value="ECO:0007669"/>
    <property type="project" value="InterPro"/>
</dbReference>
<accession>F6BKF0</accession>
<dbReference type="STRING" id="858215.Thexy_2087"/>
<dbReference type="Pfam" id="PF01512">
    <property type="entry name" value="Complex1_51K"/>
    <property type="match status" value="1"/>
</dbReference>
<dbReference type="RefSeq" id="WP_013788827.1">
    <property type="nucleotide sequence ID" value="NC_015555.1"/>
</dbReference>
<keyword evidence="12" id="KW-1185">Reference proteome</keyword>
<dbReference type="GO" id="GO:0016020">
    <property type="term" value="C:membrane"/>
    <property type="evidence" value="ECO:0007669"/>
    <property type="project" value="InterPro"/>
</dbReference>
<dbReference type="GO" id="GO:0051539">
    <property type="term" value="F:4 iron, 4 sulfur cluster binding"/>
    <property type="evidence" value="ECO:0007669"/>
    <property type="project" value="UniProtKB-KW"/>
</dbReference>
<dbReference type="PIRSF" id="PIRSF036408">
    <property type="entry name" value="PduS_prd"/>
    <property type="match status" value="1"/>
</dbReference>
<evidence type="ECO:0000256" key="7">
    <source>
        <dbReference type="ARBA" id="ARBA00023014"/>
    </source>
</evidence>
<dbReference type="SUPFAM" id="SSF142984">
    <property type="entry name" value="Nqo1 middle domain-like"/>
    <property type="match status" value="1"/>
</dbReference>
<dbReference type="Proteomes" id="UP000007239">
    <property type="component" value="Chromosome"/>
</dbReference>
<dbReference type="InterPro" id="IPR010208">
    <property type="entry name" value="Ion_transpt_RnfC/RsxC"/>
</dbReference>
<evidence type="ECO:0000256" key="6">
    <source>
        <dbReference type="ARBA" id="ARBA00023004"/>
    </source>
</evidence>
<dbReference type="SUPFAM" id="SSF142019">
    <property type="entry name" value="Nqo1 FMN-binding domain-like"/>
    <property type="match status" value="1"/>
</dbReference>
<feature type="domain" description="NADH-ubiquinone oxidoreductase 51kDa subunit FMN-binding" evidence="8">
    <location>
        <begin position="11"/>
        <end position="151"/>
    </location>
</feature>
<keyword evidence="3" id="KW-0479">Metal-binding</keyword>
<evidence type="ECO:0000259" key="9">
    <source>
        <dbReference type="Pfam" id="PF10531"/>
    </source>
</evidence>
<evidence type="ECO:0000256" key="5">
    <source>
        <dbReference type="ARBA" id="ARBA00022982"/>
    </source>
</evidence>
<dbReference type="KEGG" id="txy:Thexy_2087"/>
<evidence type="ECO:0000313" key="12">
    <source>
        <dbReference type="Proteomes" id="UP000007239"/>
    </source>
</evidence>
<keyword evidence="2" id="KW-0004">4Fe-4S</keyword>
<dbReference type="HOGENOM" id="CLU_010808_0_0_9"/>
<keyword evidence="5" id="KW-0249">Electron transport</keyword>
<dbReference type="AlphaFoldDB" id="F6BKF0"/>
<dbReference type="eggNOG" id="COG4656">
    <property type="taxonomic scope" value="Bacteria"/>
</dbReference>
<dbReference type="InterPro" id="IPR019554">
    <property type="entry name" value="Soluble_ligand-bd"/>
</dbReference>
<dbReference type="InterPro" id="IPR037225">
    <property type="entry name" value="Nuo51_FMN-bd_sf"/>
</dbReference>
<dbReference type="Pfam" id="PF13375">
    <property type="entry name" value="RnfC_N"/>
    <property type="match status" value="1"/>
</dbReference>
<gene>
    <name evidence="11" type="ordered locus">Thexy_2087</name>
</gene>
<evidence type="ECO:0000256" key="2">
    <source>
        <dbReference type="ARBA" id="ARBA00022485"/>
    </source>
</evidence>
<name>F6BKF0_THEXL</name>
<dbReference type="InterPro" id="IPR026902">
    <property type="entry name" value="RnfC_N"/>
</dbReference>